<dbReference type="Proteomes" id="UP000069831">
    <property type="component" value="Unassembled WGS sequence"/>
</dbReference>
<dbReference type="EMBL" id="FIIR01000019">
    <property type="protein sequence ID" value="CYV99163.1"/>
    <property type="molecule type" value="Genomic_DNA"/>
</dbReference>
<dbReference type="RefSeq" id="WP_024412472.1">
    <property type="nucleotide sequence ID" value="NZ_CEEK01000009.1"/>
</dbReference>
<evidence type="ECO:0000313" key="2">
    <source>
        <dbReference type="EMBL" id="CYV99163.1"/>
    </source>
</evidence>
<dbReference type="AlphaFoldDB" id="A0A123TZC3"/>
<protein>
    <submittedName>
        <fullName evidence="1">Uncharacterized protein</fullName>
    </submittedName>
</protein>
<sequence length="114" mass="13066">MKVDELISQLEKQGLEIHIQRNKEQTSLYYLCNKLGNKFLEIHYNKADEVTRVKFHSNTIVPTEVLSEIESSGDDDNSITKQIKFNSDTNNANDVILVALASYNKVRDLYSSKN</sequence>
<organism evidence="1 4">
    <name type="scientific">Streptococcus suis</name>
    <dbReference type="NCBI Taxonomy" id="1307"/>
    <lineage>
        <taxon>Bacteria</taxon>
        <taxon>Bacillati</taxon>
        <taxon>Bacillota</taxon>
        <taxon>Bacilli</taxon>
        <taxon>Lactobacillales</taxon>
        <taxon>Streptococcaceae</taxon>
        <taxon>Streptococcus</taxon>
    </lineage>
</organism>
<reference evidence="3 4" key="1">
    <citation type="submission" date="2016-02" db="EMBL/GenBank/DDBJ databases">
        <authorList>
            <consortium name="Pathogen Informatics"/>
        </authorList>
    </citation>
    <scope>NUCLEOTIDE SEQUENCE [LARGE SCALE GENOMIC DNA]</scope>
    <source>
        <strain evidence="1 4">LSS78</strain>
        <strain evidence="2 3">LSS95</strain>
    </source>
</reference>
<gene>
    <name evidence="1" type="ORF">ERS132440_01860</name>
    <name evidence="2" type="ORF">ERS132457_01551</name>
</gene>
<evidence type="ECO:0000313" key="1">
    <source>
        <dbReference type="EMBL" id="CYV82685.1"/>
    </source>
</evidence>
<proteinExistence type="predicted"/>
<accession>A0A123TZC3</accession>
<evidence type="ECO:0000313" key="3">
    <source>
        <dbReference type="Proteomes" id="UP000069831"/>
    </source>
</evidence>
<dbReference type="Proteomes" id="UP000074356">
    <property type="component" value="Unassembled WGS sequence"/>
</dbReference>
<evidence type="ECO:0000313" key="4">
    <source>
        <dbReference type="Proteomes" id="UP000074356"/>
    </source>
</evidence>
<name>A0A123TZC3_STRSU</name>
<dbReference type="EMBL" id="FIIB01000020">
    <property type="protein sequence ID" value="CYV82685.1"/>
    <property type="molecule type" value="Genomic_DNA"/>
</dbReference>